<comment type="caution">
    <text evidence="1">The sequence shown here is derived from an EMBL/GenBank/DDBJ whole genome shotgun (WGS) entry which is preliminary data.</text>
</comment>
<accession>A0A9P6GDS0</accession>
<dbReference type="PANTHER" id="PTHR38886">
    <property type="entry name" value="SESA DOMAIN-CONTAINING PROTEIN"/>
    <property type="match status" value="1"/>
</dbReference>
<dbReference type="OrthoDB" id="3045089at2759"/>
<evidence type="ECO:0000313" key="1">
    <source>
        <dbReference type="EMBL" id="KAF9732500.1"/>
    </source>
</evidence>
<evidence type="ECO:0000313" key="2">
    <source>
        <dbReference type="Proteomes" id="UP000756921"/>
    </source>
</evidence>
<sequence>MVAVPFGFSIGDFIAGTKLLIDVFGAFKETSGASSKYASDTTFLHSLTSTLQHLDDYVKPNPQNALSSSISSLLDTVRGPLDDFKTFLDKYEASLGKVSTKSKLGKVPKTVTYTLKDISGKIAKLRQQVEQPLQAINSLLSLQQM</sequence>
<dbReference type="PANTHER" id="PTHR38886:SF1">
    <property type="entry name" value="NACHT-NTPASE AND P-LOOP NTPASES N-TERMINAL DOMAIN-CONTAINING PROTEIN"/>
    <property type="match status" value="1"/>
</dbReference>
<proteinExistence type="predicted"/>
<organism evidence="1 2">
    <name type="scientific">Paraphaeosphaeria minitans</name>
    <dbReference type="NCBI Taxonomy" id="565426"/>
    <lineage>
        <taxon>Eukaryota</taxon>
        <taxon>Fungi</taxon>
        <taxon>Dikarya</taxon>
        <taxon>Ascomycota</taxon>
        <taxon>Pezizomycotina</taxon>
        <taxon>Dothideomycetes</taxon>
        <taxon>Pleosporomycetidae</taxon>
        <taxon>Pleosporales</taxon>
        <taxon>Massarineae</taxon>
        <taxon>Didymosphaeriaceae</taxon>
        <taxon>Paraphaeosphaeria</taxon>
    </lineage>
</organism>
<dbReference type="Proteomes" id="UP000756921">
    <property type="component" value="Unassembled WGS sequence"/>
</dbReference>
<name>A0A9P6GDS0_9PLEO</name>
<protein>
    <recommendedName>
        <fullName evidence="3">NACHT-NTPase and P-loop NTPases N-terminal domain-containing protein</fullName>
    </recommendedName>
</protein>
<evidence type="ECO:0008006" key="3">
    <source>
        <dbReference type="Google" id="ProtNLM"/>
    </source>
</evidence>
<reference evidence="1" key="1">
    <citation type="journal article" date="2020" name="Mol. Plant Microbe Interact.">
        <title>Genome Sequence of the Biocontrol Agent Coniothyrium minitans strain Conio (IMI 134523).</title>
        <authorList>
            <person name="Patel D."/>
            <person name="Shittu T.A."/>
            <person name="Baroncelli R."/>
            <person name="Muthumeenakshi S."/>
            <person name="Osborne T.H."/>
            <person name="Janganan T.K."/>
            <person name="Sreenivasaprasad S."/>
        </authorList>
    </citation>
    <scope>NUCLEOTIDE SEQUENCE</scope>
    <source>
        <strain evidence="1">Conio</strain>
    </source>
</reference>
<dbReference type="EMBL" id="WJXW01000010">
    <property type="protein sequence ID" value="KAF9732500.1"/>
    <property type="molecule type" value="Genomic_DNA"/>
</dbReference>
<gene>
    <name evidence="1" type="ORF">PMIN01_09358</name>
</gene>
<keyword evidence="2" id="KW-1185">Reference proteome</keyword>
<dbReference type="AlphaFoldDB" id="A0A9P6GDS0"/>